<dbReference type="EMBL" id="JAAXOO010000001">
    <property type="protein sequence ID" value="NKY32573.1"/>
    <property type="molecule type" value="Genomic_DNA"/>
</dbReference>
<dbReference type="Gene3D" id="3.40.50.1820">
    <property type="entry name" value="alpha/beta hydrolase"/>
    <property type="match status" value="1"/>
</dbReference>
<comment type="caution">
    <text evidence="6">The sequence shown here is derived from an EMBL/GenBank/DDBJ whole genome shotgun (WGS) entry which is preliminary data.</text>
</comment>
<feature type="domain" description="Alpha/beta hydrolase fold-3" evidence="5">
    <location>
        <begin position="103"/>
        <end position="302"/>
    </location>
</feature>
<feature type="region of interest" description="Disordered" evidence="4">
    <location>
        <begin position="1"/>
        <end position="22"/>
    </location>
</feature>
<dbReference type="InterPro" id="IPR013094">
    <property type="entry name" value="AB_hydrolase_3"/>
</dbReference>
<dbReference type="InterPro" id="IPR050300">
    <property type="entry name" value="GDXG_lipolytic_enzyme"/>
</dbReference>
<dbReference type="InterPro" id="IPR029058">
    <property type="entry name" value="AB_hydrolase_fold"/>
</dbReference>
<evidence type="ECO:0000256" key="1">
    <source>
        <dbReference type="ARBA" id="ARBA00010515"/>
    </source>
</evidence>
<dbReference type="AlphaFoldDB" id="A0A846XD73"/>
<evidence type="ECO:0000256" key="4">
    <source>
        <dbReference type="SAM" id="MobiDB-lite"/>
    </source>
</evidence>
<reference evidence="6 7" key="1">
    <citation type="submission" date="2020-04" db="EMBL/GenBank/DDBJ databases">
        <title>MicrobeNet Type strains.</title>
        <authorList>
            <person name="Nicholson A.C."/>
        </authorList>
    </citation>
    <scope>NUCLEOTIDE SEQUENCE [LARGE SCALE GENOMIC DNA]</scope>
    <source>
        <strain evidence="6 7">DSM 45078</strain>
    </source>
</reference>
<gene>
    <name evidence="6" type="ORF">HGA13_05710</name>
</gene>
<organism evidence="6 7">
    <name type="scientific">Nocardia speluncae</name>
    <dbReference type="NCBI Taxonomy" id="419477"/>
    <lineage>
        <taxon>Bacteria</taxon>
        <taxon>Bacillati</taxon>
        <taxon>Actinomycetota</taxon>
        <taxon>Actinomycetes</taxon>
        <taxon>Mycobacteriales</taxon>
        <taxon>Nocardiaceae</taxon>
        <taxon>Nocardia</taxon>
    </lineage>
</organism>
<accession>A0A846XD73</accession>
<dbReference type="Pfam" id="PF07859">
    <property type="entry name" value="Abhydrolase_3"/>
    <property type="match status" value="1"/>
</dbReference>
<dbReference type="RefSeq" id="WP_168443396.1">
    <property type="nucleotide sequence ID" value="NZ_JAAXOO010000001.1"/>
</dbReference>
<dbReference type="PANTHER" id="PTHR48081">
    <property type="entry name" value="AB HYDROLASE SUPERFAMILY PROTEIN C4A8.06C"/>
    <property type="match status" value="1"/>
</dbReference>
<keyword evidence="7" id="KW-1185">Reference proteome</keyword>
<feature type="active site" evidence="3">
    <location>
        <position position="177"/>
    </location>
</feature>
<evidence type="ECO:0000313" key="6">
    <source>
        <dbReference type="EMBL" id="NKY32573.1"/>
    </source>
</evidence>
<evidence type="ECO:0000256" key="3">
    <source>
        <dbReference type="PROSITE-ProRule" id="PRU10038"/>
    </source>
</evidence>
<evidence type="ECO:0000313" key="7">
    <source>
        <dbReference type="Proteomes" id="UP000565715"/>
    </source>
</evidence>
<name>A0A846XD73_9NOCA</name>
<dbReference type="Proteomes" id="UP000565715">
    <property type="component" value="Unassembled WGS sequence"/>
</dbReference>
<evidence type="ECO:0000256" key="2">
    <source>
        <dbReference type="ARBA" id="ARBA00022801"/>
    </source>
</evidence>
<comment type="similarity">
    <text evidence="1">Belongs to the 'GDXG' lipolytic enzyme family.</text>
</comment>
<dbReference type="PROSITE" id="PS01174">
    <property type="entry name" value="LIPASE_GDXG_SER"/>
    <property type="match status" value="1"/>
</dbReference>
<protein>
    <submittedName>
        <fullName evidence="6">Alpha/beta hydrolase</fullName>
    </submittedName>
</protein>
<proteinExistence type="inferred from homology"/>
<dbReference type="SUPFAM" id="SSF53474">
    <property type="entry name" value="alpha/beta-Hydrolases"/>
    <property type="match status" value="1"/>
</dbReference>
<dbReference type="InterPro" id="IPR033140">
    <property type="entry name" value="Lipase_GDXG_put_SER_AS"/>
</dbReference>
<evidence type="ECO:0000259" key="5">
    <source>
        <dbReference type="Pfam" id="PF07859"/>
    </source>
</evidence>
<keyword evidence="2 6" id="KW-0378">Hydrolase</keyword>
<dbReference type="GO" id="GO:0004806">
    <property type="term" value="F:triacylglycerol lipase activity"/>
    <property type="evidence" value="ECO:0007669"/>
    <property type="project" value="TreeGrafter"/>
</dbReference>
<dbReference type="PANTHER" id="PTHR48081:SF30">
    <property type="entry name" value="ACETYL-HYDROLASE LIPR-RELATED"/>
    <property type="match status" value="1"/>
</dbReference>
<sequence length="340" mass="36429">MNSETAPAAPPPQISEPAVNLHDEAGPGTRLTYVLARLIAKQGYRIWPLNDPGIRALARLDAAVGRLPRLPGVICSVTELGAVPVEEFRPALPAQDGLTGASVLYLHGGGFTFCGAGTHRRVASRMAQTLAVPVYSVLYRQLPDGGVGSAVHDAYTAYRALLDRCPDPGKLVLAGDSSGGFLAAKICELAAADGVPAPAALIGYSPHVDLDADRRDHDIIGHDALMPVSAYRRAKRKWARGPVAPRGARSMLEVDPAAFPPAFLTAARGEMFEADILDFTRLLADAGRIVETHIWRGQIHAFPVLDALLPESREAMRLTGLFLRDTVFGAESTSRRNPRR</sequence>